<evidence type="ECO:0000313" key="3">
    <source>
        <dbReference type="Proteomes" id="UP000834106"/>
    </source>
</evidence>
<keyword evidence="3" id="KW-1185">Reference proteome</keyword>
<name>A0AAD2DQ94_9LAMI</name>
<dbReference type="AlphaFoldDB" id="A0AAD2DQ94"/>
<evidence type="ECO:0000313" key="2">
    <source>
        <dbReference type="EMBL" id="CAI9762249.1"/>
    </source>
</evidence>
<proteinExistence type="predicted"/>
<organism evidence="2 3">
    <name type="scientific">Fraxinus pennsylvanica</name>
    <dbReference type="NCBI Taxonomy" id="56036"/>
    <lineage>
        <taxon>Eukaryota</taxon>
        <taxon>Viridiplantae</taxon>
        <taxon>Streptophyta</taxon>
        <taxon>Embryophyta</taxon>
        <taxon>Tracheophyta</taxon>
        <taxon>Spermatophyta</taxon>
        <taxon>Magnoliopsida</taxon>
        <taxon>eudicotyledons</taxon>
        <taxon>Gunneridae</taxon>
        <taxon>Pentapetalae</taxon>
        <taxon>asterids</taxon>
        <taxon>lamiids</taxon>
        <taxon>Lamiales</taxon>
        <taxon>Oleaceae</taxon>
        <taxon>Oleeae</taxon>
        <taxon>Fraxinus</taxon>
    </lineage>
</organism>
<dbReference type="EMBL" id="OU503040">
    <property type="protein sequence ID" value="CAI9762249.1"/>
    <property type="molecule type" value="Genomic_DNA"/>
</dbReference>
<feature type="region of interest" description="Disordered" evidence="1">
    <location>
        <begin position="109"/>
        <end position="162"/>
    </location>
</feature>
<reference evidence="2" key="1">
    <citation type="submission" date="2023-05" db="EMBL/GenBank/DDBJ databases">
        <authorList>
            <person name="Huff M."/>
        </authorList>
    </citation>
    <scope>NUCLEOTIDE SEQUENCE</scope>
</reference>
<evidence type="ECO:0000256" key="1">
    <source>
        <dbReference type="SAM" id="MobiDB-lite"/>
    </source>
</evidence>
<sequence>MPPWLLHLKSKIVERVVNAQIAIIELIIVIQALIVLGAEEANCKGPYLFIAPNVISSEDNEHTIEEDEGLITKEEREELPALQNEIDLSVEELLKHYAAEEVIKENRPENIVPRAIEVKEDNVDLPGANESRQENGDLPGATEAREDKDHSPGATESRDDNG</sequence>
<dbReference type="Proteomes" id="UP000834106">
    <property type="component" value="Chromosome 5"/>
</dbReference>
<protein>
    <submittedName>
        <fullName evidence="2">Uncharacterized protein</fullName>
    </submittedName>
</protein>
<gene>
    <name evidence="2" type="ORF">FPE_LOCUS9679</name>
</gene>
<accession>A0AAD2DQ94</accession>
<feature type="compositionally biased region" description="Basic and acidic residues" evidence="1">
    <location>
        <begin position="143"/>
        <end position="162"/>
    </location>
</feature>